<dbReference type="GO" id="GO:0000009">
    <property type="term" value="F:alpha-1,6-mannosyltransferase activity"/>
    <property type="evidence" value="ECO:0007669"/>
    <property type="project" value="InterPro"/>
</dbReference>
<keyword evidence="7" id="KW-0256">Endoplasmic reticulum</keyword>
<dbReference type="GO" id="GO:0016020">
    <property type="term" value="C:membrane"/>
    <property type="evidence" value="ECO:0007669"/>
    <property type="project" value="GOC"/>
</dbReference>
<gene>
    <name evidence="11" type="ORF">FOE78_08980</name>
</gene>
<proteinExistence type="predicted"/>
<evidence type="ECO:0000256" key="7">
    <source>
        <dbReference type="ARBA" id="ARBA00022824"/>
    </source>
</evidence>
<feature type="transmembrane region" description="Helical" evidence="10">
    <location>
        <begin position="52"/>
        <end position="75"/>
    </location>
</feature>
<keyword evidence="9 10" id="KW-0472">Membrane</keyword>
<evidence type="ECO:0000256" key="10">
    <source>
        <dbReference type="SAM" id="Phobius"/>
    </source>
</evidence>
<dbReference type="OrthoDB" id="151635at2"/>
<dbReference type="GO" id="GO:0006506">
    <property type="term" value="P:GPI anchor biosynthetic process"/>
    <property type="evidence" value="ECO:0007669"/>
    <property type="project" value="UniProtKB-UniPathway"/>
</dbReference>
<keyword evidence="8 10" id="KW-1133">Transmembrane helix</keyword>
<keyword evidence="12" id="KW-1185">Reference proteome</keyword>
<dbReference type="AlphaFoldDB" id="A0A516PXW0"/>
<sequence length="413" mass="44068">MLRGAGCGRTSYYENSSTVGSVLTVLRSGSVGQANQSAESGKRSPVGLDRALVGPVLLFHVLTRGVVIVGLWLAAKWSGRSFAAVATRWDGRWYLRLAANGYPSQLPMQAGQIRPSTAAFFPFFPWLTRPLMSIGVPFWLAAMVLNLLASSAAVVVIVLVSNEYLDRRSAQLLGCLWTAFPVSAVLSTTYSEAVFTLLGALCLLFVLRRRWILAGLAAALAGATRPPGIVFAGAVGVAAIVAVVRRREWRSLIGAAIAPVGFIAAVGYIGWRVGRLDGWQATEHGGWHSRLTFGRGWLSWLNPSFWTTRTEIHFLIAVLAVVLIALSIAALALRPPLPIAALIVAGAFLAFAFGGVEMDSAPRVMMAFFPVLAPLAVLLSRGPRAVRWPILGLGSVLAAVVGGYYFAFAPISP</sequence>
<dbReference type="Proteomes" id="UP000319263">
    <property type="component" value="Chromosome"/>
</dbReference>
<dbReference type="KEGG" id="mik:FOE78_08980"/>
<evidence type="ECO:0000313" key="11">
    <source>
        <dbReference type="EMBL" id="QDP96014.1"/>
    </source>
</evidence>
<keyword evidence="6 10" id="KW-0812">Transmembrane</keyword>
<dbReference type="EMBL" id="CP041692">
    <property type="protein sequence ID" value="QDP96014.1"/>
    <property type="molecule type" value="Genomic_DNA"/>
</dbReference>
<organism evidence="11 12">
    <name type="scientific">Microlunatus elymi</name>
    <dbReference type="NCBI Taxonomy" id="2596828"/>
    <lineage>
        <taxon>Bacteria</taxon>
        <taxon>Bacillati</taxon>
        <taxon>Actinomycetota</taxon>
        <taxon>Actinomycetes</taxon>
        <taxon>Propionibacteriales</taxon>
        <taxon>Propionibacteriaceae</taxon>
        <taxon>Microlunatus</taxon>
    </lineage>
</organism>
<keyword evidence="3" id="KW-0337">GPI-anchor biosynthesis</keyword>
<dbReference type="UniPathway" id="UPA00196"/>
<feature type="transmembrane region" description="Helical" evidence="10">
    <location>
        <begin position="312"/>
        <end position="332"/>
    </location>
</feature>
<feature type="transmembrane region" description="Helical" evidence="10">
    <location>
        <begin position="173"/>
        <end position="206"/>
    </location>
</feature>
<dbReference type="PANTHER" id="PTHR12468:SF2">
    <property type="entry name" value="GPI MANNOSYLTRANSFERASE 2"/>
    <property type="match status" value="1"/>
</dbReference>
<evidence type="ECO:0000256" key="2">
    <source>
        <dbReference type="ARBA" id="ARBA00004687"/>
    </source>
</evidence>
<evidence type="ECO:0000256" key="3">
    <source>
        <dbReference type="ARBA" id="ARBA00022502"/>
    </source>
</evidence>
<comment type="pathway">
    <text evidence="2">Glycolipid biosynthesis; glycosylphosphatidylinositol-anchor biosynthesis.</text>
</comment>
<comment type="subcellular location">
    <subcellularLocation>
        <location evidence="1">Endoplasmic reticulum membrane</location>
        <topology evidence="1">Multi-pass membrane protein</topology>
    </subcellularLocation>
</comment>
<evidence type="ECO:0000313" key="12">
    <source>
        <dbReference type="Proteomes" id="UP000319263"/>
    </source>
</evidence>
<evidence type="ECO:0000256" key="6">
    <source>
        <dbReference type="ARBA" id="ARBA00022692"/>
    </source>
</evidence>
<evidence type="ECO:0000256" key="5">
    <source>
        <dbReference type="ARBA" id="ARBA00022679"/>
    </source>
</evidence>
<evidence type="ECO:0000256" key="1">
    <source>
        <dbReference type="ARBA" id="ARBA00004477"/>
    </source>
</evidence>
<keyword evidence="5" id="KW-0808">Transferase</keyword>
<evidence type="ECO:0000256" key="9">
    <source>
        <dbReference type="ARBA" id="ARBA00023136"/>
    </source>
</evidence>
<dbReference type="GO" id="GO:0004376">
    <property type="term" value="F:GPI mannosyltransferase activity"/>
    <property type="evidence" value="ECO:0007669"/>
    <property type="project" value="InterPro"/>
</dbReference>
<feature type="transmembrane region" description="Helical" evidence="10">
    <location>
        <begin position="138"/>
        <end position="161"/>
    </location>
</feature>
<name>A0A516PXW0_9ACTN</name>
<evidence type="ECO:0000256" key="8">
    <source>
        <dbReference type="ARBA" id="ARBA00022989"/>
    </source>
</evidence>
<dbReference type="InterPro" id="IPR007315">
    <property type="entry name" value="PIG-V/Gpi18"/>
</dbReference>
<accession>A0A516PXW0</accession>
<reference evidence="11 12" key="1">
    <citation type="submission" date="2019-07" db="EMBL/GenBank/DDBJ databases">
        <title>Microlunatus dokdonensis sp. nov. isolated from the rhizospheric soil of the wild plant Elymus tsukushiensis.</title>
        <authorList>
            <person name="Ghim S.-Y."/>
            <person name="Hwang Y.-J."/>
            <person name="Son J.-S."/>
            <person name="Shin J.-H."/>
        </authorList>
    </citation>
    <scope>NUCLEOTIDE SEQUENCE [LARGE SCALE GENOMIC DNA]</scope>
    <source>
        <strain evidence="11 12">KUDC0627</strain>
    </source>
</reference>
<keyword evidence="4" id="KW-0328">Glycosyltransferase</keyword>
<feature type="transmembrane region" description="Helical" evidence="10">
    <location>
        <begin position="226"/>
        <end position="244"/>
    </location>
</feature>
<feature type="transmembrane region" description="Helical" evidence="10">
    <location>
        <begin position="339"/>
        <end position="356"/>
    </location>
</feature>
<feature type="transmembrane region" description="Helical" evidence="10">
    <location>
        <begin position="362"/>
        <end position="379"/>
    </location>
</feature>
<protein>
    <submittedName>
        <fullName evidence="11">Uncharacterized protein</fullName>
    </submittedName>
</protein>
<dbReference type="PANTHER" id="PTHR12468">
    <property type="entry name" value="GPI MANNOSYLTRANSFERASE 2"/>
    <property type="match status" value="1"/>
</dbReference>
<feature type="transmembrane region" description="Helical" evidence="10">
    <location>
        <begin position="251"/>
        <end position="271"/>
    </location>
</feature>
<feature type="transmembrane region" description="Helical" evidence="10">
    <location>
        <begin position="386"/>
        <end position="407"/>
    </location>
</feature>
<evidence type="ECO:0000256" key="4">
    <source>
        <dbReference type="ARBA" id="ARBA00022676"/>
    </source>
</evidence>